<feature type="region of interest" description="Disordered" evidence="1">
    <location>
        <begin position="376"/>
        <end position="408"/>
    </location>
</feature>
<evidence type="ECO:0000259" key="3">
    <source>
        <dbReference type="Pfam" id="PF06722"/>
    </source>
</evidence>
<proteinExistence type="predicted"/>
<gene>
    <name evidence="4" type="ORF">B0H65DRAFT_560687</name>
</gene>
<dbReference type="GeneID" id="87867306"/>
<feature type="region of interest" description="Disordered" evidence="1">
    <location>
        <begin position="577"/>
        <end position="599"/>
    </location>
</feature>
<accession>A0AAE0MQ89</accession>
<dbReference type="InterPro" id="IPR010610">
    <property type="entry name" value="EryCIII-like_C"/>
</dbReference>
<dbReference type="Pfam" id="PF06722">
    <property type="entry name" value="EryCIII-like_C"/>
    <property type="match status" value="1"/>
</dbReference>
<dbReference type="PANTHER" id="PTHR48050:SF13">
    <property type="entry name" value="STEROL 3-BETA-GLUCOSYLTRANSFERASE UGT80A2"/>
    <property type="match status" value="1"/>
</dbReference>
<keyword evidence="2" id="KW-1133">Transmembrane helix</keyword>
<dbReference type="PANTHER" id="PTHR48050">
    <property type="entry name" value="STEROL 3-BETA-GLUCOSYLTRANSFERASE"/>
    <property type="match status" value="1"/>
</dbReference>
<feature type="compositionally biased region" description="Basic and acidic residues" evidence="1">
    <location>
        <begin position="376"/>
        <end position="387"/>
    </location>
</feature>
<dbReference type="AlphaFoldDB" id="A0AAE0MQ89"/>
<reference evidence="4" key="2">
    <citation type="submission" date="2023-06" db="EMBL/GenBank/DDBJ databases">
        <authorList>
            <consortium name="Lawrence Berkeley National Laboratory"/>
            <person name="Haridas S."/>
            <person name="Hensen N."/>
            <person name="Bonometti L."/>
            <person name="Westerberg I."/>
            <person name="Brannstrom I.O."/>
            <person name="Guillou S."/>
            <person name="Cros-Aarteil S."/>
            <person name="Calhoun S."/>
            <person name="Kuo A."/>
            <person name="Mondo S."/>
            <person name="Pangilinan J."/>
            <person name="Riley R."/>
            <person name="Labutti K."/>
            <person name="Andreopoulos B."/>
            <person name="Lipzen A."/>
            <person name="Chen C."/>
            <person name="Yanf M."/>
            <person name="Daum C."/>
            <person name="Ng V."/>
            <person name="Clum A."/>
            <person name="Steindorff A."/>
            <person name="Ohm R."/>
            <person name="Martin F."/>
            <person name="Silar P."/>
            <person name="Natvig D."/>
            <person name="Lalanne C."/>
            <person name="Gautier V."/>
            <person name="Ament-Velasquez S.L."/>
            <person name="Kruys A."/>
            <person name="Hutchinson M.I."/>
            <person name="Powell A.J."/>
            <person name="Barry K."/>
            <person name="Miller A.N."/>
            <person name="Grigoriev I.V."/>
            <person name="Debuchy R."/>
            <person name="Gladieux P."/>
            <person name="Thoren M.H."/>
            <person name="Johannesson H."/>
        </authorList>
    </citation>
    <scope>NUCLEOTIDE SEQUENCE</scope>
    <source>
        <strain evidence="4">CBS 560.94</strain>
    </source>
</reference>
<organism evidence="4 5">
    <name type="scientific">Neurospora tetraspora</name>
    <dbReference type="NCBI Taxonomy" id="94610"/>
    <lineage>
        <taxon>Eukaryota</taxon>
        <taxon>Fungi</taxon>
        <taxon>Dikarya</taxon>
        <taxon>Ascomycota</taxon>
        <taxon>Pezizomycotina</taxon>
        <taxon>Sordariomycetes</taxon>
        <taxon>Sordariomycetidae</taxon>
        <taxon>Sordariales</taxon>
        <taxon>Sordariaceae</taxon>
        <taxon>Neurospora</taxon>
    </lineage>
</organism>
<dbReference type="SUPFAM" id="SSF53756">
    <property type="entry name" value="UDP-Glycosyltransferase/glycogen phosphorylase"/>
    <property type="match status" value="1"/>
</dbReference>
<evidence type="ECO:0000313" key="5">
    <source>
        <dbReference type="Proteomes" id="UP001278500"/>
    </source>
</evidence>
<dbReference type="EMBL" id="JAUEPP010000007">
    <property type="protein sequence ID" value="KAK3339515.1"/>
    <property type="molecule type" value="Genomic_DNA"/>
</dbReference>
<feature type="domain" description="Erythromycin biosynthesis protein CIII-like C-terminal" evidence="3">
    <location>
        <begin position="430"/>
        <end position="494"/>
    </location>
</feature>
<keyword evidence="2" id="KW-0812">Transmembrane</keyword>
<reference evidence="4" key="1">
    <citation type="journal article" date="2023" name="Mol. Phylogenet. Evol.">
        <title>Genome-scale phylogeny and comparative genomics of the fungal order Sordariales.</title>
        <authorList>
            <person name="Hensen N."/>
            <person name="Bonometti L."/>
            <person name="Westerberg I."/>
            <person name="Brannstrom I.O."/>
            <person name="Guillou S."/>
            <person name="Cros-Aarteil S."/>
            <person name="Calhoun S."/>
            <person name="Haridas S."/>
            <person name="Kuo A."/>
            <person name="Mondo S."/>
            <person name="Pangilinan J."/>
            <person name="Riley R."/>
            <person name="LaButti K."/>
            <person name="Andreopoulos B."/>
            <person name="Lipzen A."/>
            <person name="Chen C."/>
            <person name="Yan M."/>
            <person name="Daum C."/>
            <person name="Ng V."/>
            <person name="Clum A."/>
            <person name="Steindorff A."/>
            <person name="Ohm R.A."/>
            <person name="Martin F."/>
            <person name="Silar P."/>
            <person name="Natvig D.O."/>
            <person name="Lalanne C."/>
            <person name="Gautier V."/>
            <person name="Ament-Velasquez S.L."/>
            <person name="Kruys A."/>
            <person name="Hutchinson M.I."/>
            <person name="Powell A.J."/>
            <person name="Barry K."/>
            <person name="Miller A.N."/>
            <person name="Grigoriev I.V."/>
            <person name="Debuchy R."/>
            <person name="Gladieux P."/>
            <person name="Hiltunen Thoren M."/>
            <person name="Johannesson H."/>
        </authorList>
    </citation>
    <scope>NUCLEOTIDE SEQUENCE</scope>
    <source>
        <strain evidence="4">CBS 560.94</strain>
    </source>
</reference>
<dbReference type="Proteomes" id="UP001278500">
    <property type="component" value="Unassembled WGS sequence"/>
</dbReference>
<name>A0AAE0MQ89_9PEZI</name>
<sequence length="599" mass="66319">MGSISHTKRVLLLTNSEHGQANVFLATSYALLTLPDEDVDVHFASFPPIQKYVLSTYEDAKRDKALARPIIFHTIPGIDMVSAWLRPEIAADRVNMNQTRIGLIRAIRRMRLLLRVTLPWLGPEFVEIFWAIVEIVTNVQPSIVAVDPAFSHALTALGYINHSDRSPNTFKFIILSPNTIKDFAMPFQPHAQALWKYPCIGMAYPFPVPLLYIPWNIYLILFSIIVAAFLDSNRRSIQRHLTLHTDEKTKVTTLNDLSLSPDRMRVKFLVANLPEVEFPLKVIARHIIPCGPMIRPSKPLEEADPELAGWLKQGGKTVYINLGTHVLFDEAGQKEMARAVRMLLDVAMGTVWRDTEKRLRGLKILWKVPGFVKKGNEGGRKGGKEDGGGGEENEAGQEDGYCHGDGGCREDQKKSPIYSILGPEIESGTVRIVNWFQAEPTAILQSGNLVCAVHHGGANSFLETVCAGIPQVILPSWMDCYDFARRVEILGIGRWGNRLASESSENSNKLCNAKELADVLIDVVVGGRWSVYAEKAKELAKVCGGPEVGREIAARMILREIDGSEGDDAIDDGQEGVEAARGRGEKNAEKELLNGKGSS</sequence>
<dbReference type="GO" id="GO:0016757">
    <property type="term" value="F:glycosyltransferase activity"/>
    <property type="evidence" value="ECO:0007669"/>
    <property type="project" value="UniProtKB-ARBA"/>
</dbReference>
<keyword evidence="5" id="KW-1185">Reference proteome</keyword>
<evidence type="ECO:0000256" key="1">
    <source>
        <dbReference type="SAM" id="MobiDB-lite"/>
    </source>
</evidence>
<feature type="transmembrane region" description="Helical" evidence="2">
    <location>
        <begin position="212"/>
        <end position="230"/>
    </location>
</feature>
<feature type="compositionally biased region" description="Acidic residues" evidence="1">
    <location>
        <begin position="388"/>
        <end position="397"/>
    </location>
</feature>
<evidence type="ECO:0000313" key="4">
    <source>
        <dbReference type="EMBL" id="KAK3339515.1"/>
    </source>
</evidence>
<dbReference type="RefSeq" id="XP_062678875.1">
    <property type="nucleotide sequence ID" value="XM_062830152.1"/>
</dbReference>
<dbReference type="Gene3D" id="3.40.50.2000">
    <property type="entry name" value="Glycogen Phosphorylase B"/>
    <property type="match status" value="1"/>
</dbReference>
<keyword evidence="2" id="KW-0472">Membrane</keyword>
<evidence type="ECO:0000256" key="2">
    <source>
        <dbReference type="SAM" id="Phobius"/>
    </source>
</evidence>
<protein>
    <recommendedName>
        <fullName evidence="3">Erythromycin biosynthesis protein CIII-like C-terminal domain-containing protein</fullName>
    </recommendedName>
</protein>
<dbReference type="InterPro" id="IPR050426">
    <property type="entry name" value="Glycosyltransferase_28"/>
</dbReference>
<feature type="compositionally biased region" description="Basic and acidic residues" evidence="1">
    <location>
        <begin position="578"/>
        <end position="593"/>
    </location>
</feature>
<comment type="caution">
    <text evidence="4">The sequence shown here is derived from an EMBL/GenBank/DDBJ whole genome shotgun (WGS) entry which is preliminary data.</text>
</comment>